<dbReference type="EMBL" id="NKXS01004996">
    <property type="protein sequence ID" value="PIN04851.1"/>
    <property type="molecule type" value="Genomic_DNA"/>
</dbReference>
<dbReference type="GO" id="GO:0008652">
    <property type="term" value="P:amino acid biosynthetic process"/>
    <property type="evidence" value="ECO:0007669"/>
    <property type="project" value="UniProtKB-KW"/>
</dbReference>
<dbReference type="PIRSF" id="PIRSF017318">
    <property type="entry name" value="Chor_mut_AroQ_eu"/>
    <property type="match status" value="1"/>
</dbReference>
<dbReference type="PANTHER" id="PTHR21145">
    <property type="entry name" value="CHORISMATE MUTASE"/>
    <property type="match status" value="1"/>
</dbReference>
<dbReference type="UniPathway" id="UPA00120">
    <property type="reaction ID" value="UER00203"/>
</dbReference>
<sequence length="259" mass="29211">MGDSEKGKGSYLDSLLNLDSLRKSLIRQEDTIIFSLIERSKYPINSPLYNDTGPGDLSSSLLEFFIKESEGLQAKVGRYASPEENAFFPNNLPSSLLDPPNHAPVLHPPAAAVNINEKILNLYLRTLLPLISVEGDDGNYAVTAASDLQCLQTLSRRIHLGKFVAEVKFRDAPEDYIPAIRAKDREALMKLLTFQKVEEKIIKRVEKKAMIFGQEVELDENDNKGKCKVDPCVVSRLYGEWVIPLTKFVEVEYLLRRLD</sequence>
<evidence type="ECO:0000256" key="7">
    <source>
        <dbReference type="ARBA" id="ARBA00023141"/>
    </source>
</evidence>
<dbReference type="PROSITE" id="PS51169">
    <property type="entry name" value="CHORISMATE_MUT_3"/>
    <property type="match status" value="1"/>
</dbReference>
<dbReference type="GO" id="GO:0009073">
    <property type="term" value="P:aromatic amino acid family biosynthetic process"/>
    <property type="evidence" value="ECO:0007669"/>
    <property type="project" value="UniProtKB-UniRule"/>
</dbReference>
<comment type="pathway">
    <text evidence="3">Metabolic intermediate biosynthesis; prephenate biosynthesis; prephenate from chorismate: step 1/1.</text>
</comment>
<dbReference type="STRING" id="429701.A0A2G9GHT7"/>
<organism evidence="11 12">
    <name type="scientific">Handroanthus impetiginosus</name>
    <dbReference type="NCBI Taxonomy" id="429701"/>
    <lineage>
        <taxon>Eukaryota</taxon>
        <taxon>Viridiplantae</taxon>
        <taxon>Streptophyta</taxon>
        <taxon>Embryophyta</taxon>
        <taxon>Tracheophyta</taxon>
        <taxon>Spermatophyta</taxon>
        <taxon>Magnoliopsida</taxon>
        <taxon>eudicotyledons</taxon>
        <taxon>Gunneridae</taxon>
        <taxon>Pentapetalae</taxon>
        <taxon>asterids</taxon>
        <taxon>lamiids</taxon>
        <taxon>Lamiales</taxon>
        <taxon>Bignoniaceae</taxon>
        <taxon>Crescentiina</taxon>
        <taxon>Tabebuia alliance</taxon>
        <taxon>Handroanthus</taxon>
    </lineage>
</organism>
<dbReference type="InterPro" id="IPR036263">
    <property type="entry name" value="Chorismate_II_sf"/>
</dbReference>
<name>A0A2G9GHT7_9LAMI</name>
<evidence type="ECO:0000256" key="5">
    <source>
        <dbReference type="ARBA" id="ARBA00022490"/>
    </source>
</evidence>
<evidence type="ECO:0000259" key="10">
    <source>
        <dbReference type="Pfam" id="PF01817"/>
    </source>
</evidence>
<protein>
    <recommendedName>
        <fullName evidence="4 9">Chorismate mutase</fullName>
        <ecNumber evidence="4 9">5.4.99.5</ecNumber>
    </recommendedName>
</protein>
<feature type="domain" description="Chorismate mutase" evidence="10">
    <location>
        <begin position="144"/>
        <end position="250"/>
    </location>
</feature>
<dbReference type="NCBIfam" id="TIGR01802">
    <property type="entry name" value="CM_pl-yst"/>
    <property type="match status" value="1"/>
</dbReference>
<evidence type="ECO:0000256" key="9">
    <source>
        <dbReference type="PIRNR" id="PIRNR017318"/>
    </source>
</evidence>
<dbReference type="OrthoDB" id="191918at2759"/>
<keyword evidence="12" id="KW-1185">Reference proteome</keyword>
<evidence type="ECO:0000256" key="3">
    <source>
        <dbReference type="ARBA" id="ARBA00004817"/>
    </source>
</evidence>
<evidence type="ECO:0000256" key="4">
    <source>
        <dbReference type="ARBA" id="ARBA00012404"/>
    </source>
</evidence>
<evidence type="ECO:0000313" key="11">
    <source>
        <dbReference type="EMBL" id="PIN04851.1"/>
    </source>
</evidence>
<dbReference type="GO" id="GO:0005737">
    <property type="term" value="C:cytoplasm"/>
    <property type="evidence" value="ECO:0007669"/>
    <property type="project" value="UniProtKB-SubCell"/>
</dbReference>
<dbReference type="Pfam" id="PF01817">
    <property type="entry name" value="CM_2"/>
    <property type="match status" value="1"/>
</dbReference>
<dbReference type="InterPro" id="IPR008238">
    <property type="entry name" value="Chorismate_mutase_AroQ_euk"/>
</dbReference>
<dbReference type="Gene3D" id="1.10.590.10">
    <property type="entry name" value="Chorismate mutase, AroQ class superfamily, eukaryotic"/>
    <property type="match status" value="1"/>
</dbReference>
<evidence type="ECO:0000256" key="2">
    <source>
        <dbReference type="ARBA" id="ARBA00004496"/>
    </source>
</evidence>
<gene>
    <name evidence="11" type="ORF">CDL12_22615</name>
</gene>
<evidence type="ECO:0000256" key="1">
    <source>
        <dbReference type="ARBA" id="ARBA00000824"/>
    </source>
</evidence>
<proteinExistence type="predicted"/>
<dbReference type="GO" id="GO:0004106">
    <property type="term" value="F:chorismate mutase activity"/>
    <property type="evidence" value="ECO:0007669"/>
    <property type="project" value="UniProtKB-UniRule"/>
</dbReference>
<evidence type="ECO:0000313" key="12">
    <source>
        <dbReference type="Proteomes" id="UP000231279"/>
    </source>
</evidence>
<dbReference type="SUPFAM" id="SSF48600">
    <property type="entry name" value="Chorismate mutase II"/>
    <property type="match status" value="1"/>
</dbReference>
<dbReference type="AlphaFoldDB" id="A0A2G9GHT7"/>
<keyword evidence="5" id="KW-0963">Cytoplasm</keyword>
<comment type="subcellular location">
    <subcellularLocation>
        <location evidence="2">Cytoplasm</location>
    </subcellularLocation>
</comment>
<keyword evidence="7 9" id="KW-0057">Aromatic amino acid biosynthesis</keyword>
<keyword evidence="6 9" id="KW-0028">Amino-acid biosynthesis</keyword>
<dbReference type="Proteomes" id="UP000231279">
    <property type="component" value="Unassembled WGS sequence"/>
</dbReference>
<dbReference type="PANTHER" id="PTHR21145:SF12">
    <property type="entry name" value="CHORISMATE MUTASE"/>
    <property type="match status" value="1"/>
</dbReference>
<comment type="caution">
    <text evidence="11">The sequence shown here is derived from an EMBL/GenBank/DDBJ whole genome shotgun (WGS) entry which is preliminary data.</text>
</comment>
<accession>A0A2G9GHT7</accession>
<dbReference type="EC" id="5.4.99.5" evidence="4 9"/>
<dbReference type="GO" id="GO:0046417">
    <property type="term" value="P:chorismate metabolic process"/>
    <property type="evidence" value="ECO:0007669"/>
    <property type="project" value="InterPro"/>
</dbReference>
<keyword evidence="8 9" id="KW-0413">Isomerase</keyword>
<comment type="catalytic activity">
    <reaction evidence="1 9">
        <text>chorismate = prephenate</text>
        <dbReference type="Rhea" id="RHEA:13897"/>
        <dbReference type="ChEBI" id="CHEBI:29748"/>
        <dbReference type="ChEBI" id="CHEBI:29934"/>
        <dbReference type="EC" id="5.4.99.5"/>
    </reaction>
</comment>
<evidence type="ECO:0000256" key="6">
    <source>
        <dbReference type="ARBA" id="ARBA00022605"/>
    </source>
</evidence>
<dbReference type="InterPro" id="IPR002701">
    <property type="entry name" value="CM_II_prokaryot"/>
</dbReference>
<dbReference type="InterPro" id="IPR037039">
    <property type="entry name" value="CM_AroQ_sf_eucaryotic"/>
</dbReference>
<evidence type="ECO:0000256" key="8">
    <source>
        <dbReference type="ARBA" id="ARBA00023235"/>
    </source>
</evidence>
<reference evidence="12" key="1">
    <citation type="journal article" date="2018" name="Gigascience">
        <title>Genome assembly of the Pink Ipe (Handroanthus impetiginosus, Bignoniaceae), a highly valued, ecologically keystone Neotropical timber forest tree.</title>
        <authorList>
            <person name="Silva-Junior O.B."/>
            <person name="Grattapaglia D."/>
            <person name="Novaes E."/>
            <person name="Collevatti R.G."/>
        </authorList>
    </citation>
    <scope>NUCLEOTIDE SEQUENCE [LARGE SCALE GENOMIC DNA]</scope>
    <source>
        <strain evidence="12">cv. UFG-1</strain>
    </source>
</reference>